<dbReference type="STRING" id="123320.SAMN06309945_0864"/>
<evidence type="ECO:0000313" key="2">
    <source>
        <dbReference type="Proteomes" id="UP000190857"/>
    </source>
</evidence>
<dbReference type="AlphaFoldDB" id="A0A1T5IUP0"/>
<dbReference type="Proteomes" id="UP000190857">
    <property type="component" value="Unassembled WGS sequence"/>
</dbReference>
<protein>
    <recommendedName>
        <fullName evidence="3">Lipoprotein</fullName>
    </recommendedName>
</protein>
<gene>
    <name evidence="1" type="ORF">SAMN06309945_0864</name>
</gene>
<accession>A0A1T5IUP0</accession>
<reference evidence="1 2" key="1">
    <citation type="submission" date="2017-02" db="EMBL/GenBank/DDBJ databases">
        <authorList>
            <person name="Peterson S.W."/>
        </authorList>
    </citation>
    <scope>NUCLEOTIDE SEQUENCE [LARGE SCALE GENOMIC DNA]</scope>
    <source>
        <strain evidence="1 2">VKM Ac-2059</strain>
    </source>
</reference>
<evidence type="ECO:0008006" key="3">
    <source>
        <dbReference type="Google" id="ProtNLM"/>
    </source>
</evidence>
<name>A0A1T5IUP0_9MICO</name>
<dbReference type="EMBL" id="FUZP01000001">
    <property type="protein sequence ID" value="SKC42782.1"/>
    <property type="molecule type" value="Genomic_DNA"/>
</dbReference>
<dbReference type="PROSITE" id="PS51257">
    <property type="entry name" value="PROKAR_LIPOPROTEIN"/>
    <property type="match status" value="1"/>
</dbReference>
<sequence length="126" mass="13626">MSRVRKAVSAAVVGAIIGVSVIGCSSESTFEYFTSKAQATAFIESGKLPEQLPDNARDIRVLANPRVHVATWHGDTIVDPSCVPGESQPPKGNRIVLESQTIVEVYQCSFGFQGRDGGSIYWWPAE</sequence>
<organism evidence="1 2">
    <name type="scientific">Okibacterium fritillariae</name>
    <dbReference type="NCBI Taxonomy" id="123320"/>
    <lineage>
        <taxon>Bacteria</taxon>
        <taxon>Bacillati</taxon>
        <taxon>Actinomycetota</taxon>
        <taxon>Actinomycetes</taxon>
        <taxon>Micrococcales</taxon>
        <taxon>Microbacteriaceae</taxon>
        <taxon>Okibacterium</taxon>
    </lineage>
</organism>
<dbReference type="RefSeq" id="WP_143785321.1">
    <property type="nucleotide sequence ID" value="NZ_FUZP01000001.1"/>
</dbReference>
<keyword evidence="2" id="KW-1185">Reference proteome</keyword>
<dbReference type="OrthoDB" id="9773047at2"/>
<proteinExistence type="predicted"/>
<evidence type="ECO:0000313" key="1">
    <source>
        <dbReference type="EMBL" id="SKC42782.1"/>
    </source>
</evidence>